<dbReference type="PRINTS" id="PR00080">
    <property type="entry name" value="SDRFAMILY"/>
</dbReference>
<evidence type="ECO:0000313" key="3">
    <source>
        <dbReference type="EMBL" id="AIC14720.1"/>
    </source>
</evidence>
<dbReference type="STRING" id="926571.NVIE_005240"/>
<dbReference type="EMBL" id="CP007536">
    <property type="protein sequence ID" value="AIC14720.1"/>
    <property type="molecule type" value="Genomic_DNA"/>
</dbReference>
<dbReference type="KEGG" id="nvn:NVIE_005240"/>
<sequence length="598" mass="64498">MMSGLKFDGKTVVVTGSGTGIGQAIAKRFAEAGANIVIMGRRKEPLDQTAEILDDIIKKAGSKGRVATFPGVDVSDEDGINAMFEGVKKQFGKVDIIVNNAGVSGPVKTFTNASVKEFRECVAIHLTGTFWTSAAGLKAMEKGGKIITISTFFSEENRYEQRPYRFRTPYTASQGAKNRLAECLAWELAERGIRSIATNPGPVHSDRIYKTVYPKAAAEFLRVGGYPGLSSTEVEVVTAKALPYLGDADDVVKKACRDAATEIATKRGQSDEVTVSKLAETVQGALAKMQEIAEKIQGNTSKMIVDSEFLSQDEVAEMVLNLSDEKISKLINGRVIPNDRVFYPVKPIVGTGVDILPGSELKGKVIVLTTTSSSAKDIDRVKKVAGIAQVAGAKQVIVLYRNKADEAHFKEFHSHAIDFLDETAVRRIFNTAKTHFGPIDAVIHFTGDYDYNSAFSTMSRKQWESLIDNFVYIPGMLVKESVIAMAPEGALAEPAKFKGTKGTVTIVGPDAPVGKKISGTLRARADVFRGALRPYTATTNQELGDVLGSNIKLHLVLAGNSEGAEPNADRLHASILSLAAGAALKRNEAIFYIDEARN</sequence>
<dbReference type="HOGENOM" id="CLU_461282_0_0_2"/>
<dbReference type="Pfam" id="PF00106">
    <property type="entry name" value="adh_short"/>
    <property type="match status" value="1"/>
</dbReference>
<dbReference type="CDD" id="cd05233">
    <property type="entry name" value="SDR_c"/>
    <property type="match status" value="1"/>
</dbReference>
<protein>
    <submittedName>
        <fullName evidence="3">Glucose/ribitol dehydrogenase family protein</fullName>
        <ecNumber evidence="3">1.1.1.-</ecNumber>
    </submittedName>
</protein>
<dbReference type="FunFam" id="3.40.50.720:FF:000084">
    <property type="entry name" value="Short-chain dehydrogenase reductase"/>
    <property type="match status" value="1"/>
</dbReference>
<dbReference type="GO" id="GO:0016616">
    <property type="term" value="F:oxidoreductase activity, acting on the CH-OH group of donors, NAD or NADP as acceptor"/>
    <property type="evidence" value="ECO:0007669"/>
    <property type="project" value="TreeGrafter"/>
</dbReference>
<evidence type="ECO:0000256" key="1">
    <source>
        <dbReference type="ARBA" id="ARBA00006484"/>
    </source>
</evidence>
<reference evidence="3 4" key="1">
    <citation type="journal article" date="2014" name="Int. J. Syst. Evol. Microbiol.">
        <title>Nitrososphaera viennensis gen. nov., sp. nov., an aerobic and mesophilic, ammonia-oxidizing archaeon from soil and a member of the archaeal phylum Thaumarchaeota.</title>
        <authorList>
            <person name="Stieglmeier M."/>
            <person name="Klingl A."/>
            <person name="Alves R.J."/>
            <person name="Rittmann S.K."/>
            <person name="Melcher M."/>
            <person name="Leisch N."/>
            <person name="Schleper C."/>
        </authorList>
    </citation>
    <scope>NUCLEOTIDE SEQUENCE [LARGE SCALE GENOMIC DNA]</scope>
    <source>
        <strain evidence="3">EN76</strain>
    </source>
</reference>
<dbReference type="PANTHER" id="PTHR42760">
    <property type="entry name" value="SHORT-CHAIN DEHYDROGENASES/REDUCTASES FAMILY MEMBER"/>
    <property type="match status" value="1"/>
</dbReference>
<comment type="similarity">
    <text evidence="1">Belongs to the short-chain dehydrogenases/reductases (SDR) family.</text>
</comment>
<dbReference type="InterPro" id="IPR036291">
    <property type="entry name" value="NAD(P)-bd_dom_sf"/>
</dbReference>
<dbReference type="InterPro" id="IPR002347">
    <property type="entry name" value="SDR_fam"/>
</dbReference>
<gene>
    <name evidence="3" type="primary">sdr-1</name>
    <name evidence="3" type="ORF">NVIE_005240</name>
</gene>
<accession>A0A060HH82</accession>
<keyword evidence="2 3" id="KW-0560">Oxidoreductase</keyword>
<dbReference type="EC" id="1.1.1.-" evidence="3"/>
<keyword evidence="4" id="KW-1185">Reference proteome</keyword>
<name>A0A060HH82_9ARCH</name>
<organism evidence="3 4">
    <name type="scientific">Nitrososphaera viennensis EN76</name>
    <dbReference type="NCBI Taxonomy" id="926571"/>
    <lineage>
        <taxon>Archaea</taxon>
        <taxon>Nitrososphaerota</taxon>
        <taxon>Nitrososphaeria</taxon>
        <taxon>Nitrososphaerales</taxon>
        <taxon>Nitrososphaeraceae</taxon>
        <taxon>Nitrososphaera</taxon>
    </lineage>
</organism>
<evidence type="ECO:0000313" key="4">
    <source>
        <dbReference type="Proteomes" id="UP000027093"/>
    </source>
</evidence>
<dbReference type="AlphaFoldDB" id="A0A060HH82"/>
<dbReference type="SUPFAM" id="SSF51735">
    <property type="entry name" value="NAD(P)-binding Rossmann-fold domains"/>
    <property type="match status" value="2"/>
</dbReference>
<dbReference type="Proteomes" id="UP000027093">
    <property type="component" value="Chromosome"/>
</dbReference>
<dbReference type="Gene3D" id="3.40.50.720">
    <property type="entry name" value="NAD(P)-binding Rossmann-like Domain"/>
    <property type="match status" value="2"/>
</dbReference>
<proteinExistence type="inferred from homology"/>
<evidence type="ECO:0000256" key="2">
    <source>
        <dbReference type="ARBA" id="ARBA00023002"/>
    </source>
</evidence>
<dbReference type="PANTHER" id="PTHR42760:SF133">
    <property type="entry name" value="3-OXOACYL-[ACYL-CARRIER-PROTEIN] REDUCTASE"/>
    <property type="match status" value="1"/>
</dbReference>
<dbReference type="PRINTS" id="PR00081">
    <property type="entry name" value="GDHRDH"/>
</dbReference>